<dbReference type="GO" id="GO:0006298">
    <property type="term" value="P:mismatch repair"/>
    <property type="evidence" value="ECO:0007669"/>
    <property type="project" value="InterPro"/>
</dbReference>
<feature type="compositionally biased region" description="Basic and acidic residues" evidence="3">
    <location>
        <begin position="786"/>
        <end position="799"/>
    </location>
</feature>
<sequence>MAGDAAEVGDEVTEVAGASEAAKCIKAIDKTTVHRICSGQVVLTLATAVKELVENSLDASATSIEVRLRDHGTTLLEVSDNGKGVEECDFEGLTLKHHTSKLQDFGDLVGVKTYGFRGEALSSLCALSDLAIITRHFSQEVGTKLEYDHNGKLLTKMAVSRQVGTTVSLQGLFSTLPVRHKEFQRNIKKEFGKMIQILYSYCLISTGVRITCTNHDGKGKKTVVVSTSGHPTVKDNISSVFGARQVSSLLEFQQKTASADVLAEYGMDVTDGTVQGNTLFTLEGYISSCAHGQGRSAADRQFYFINSRPCDPNRVMKLVNEVYHHYNRHQFPCVMLNIRLREDDVDINVTPDKRQILVNNEKILLATIKTSLIQLYENIPSTYNMQNTSLSSPMNNSYNNSSGSPNTSAASPLGTTRESTGKLSALSQRFGRRLLGSPPPEASPVPLGALKRSLSYGSSISSPTNKQPKLMSFLKKSKLEAPEVPCSVEDTPVTRLSMNIEGIQPLLNESDLERRTNGIQEETVKEVQNTGVNSNENCVNFVDNEMSDDSAVACLETMGKLNNSCDKDTQDHNDSSDISIINENHLTYDSDHHKLNNNSESEARSTSYITSVDSKKIGLKKSFSQFSRSLSLPTSSSSKKAHNATNEFLTSLLAKKSQFSVGKRFLGKDKTLSNGDTNGNIQTESSYNDKVEEVETVVEDLSLMDNKVFENNEGKFPNGNNSQRVILCEGYDESEYTENRRSKQVCFCLETLRERITSSKQTDTNKDIIRKFHASITPTDNSTAEDELRKEISKDMFAK</sequence>
<dbReference type="GO" id="GO:0140664">
    <property type="term" value="F:ATP-dependent DNA damage sensor activity"/>
    <property type="evidence" value="ECO:0007669"/>
    <property type="project" value="InterPro"/>
</dbReference>
<dbReference type="Gene3D" id="3.30.565.10">
    <property type="entry name" value="Histidine kinase-like ATPase, C-terminal domain"/>
    <property type="match status" value="1"/>
</dbReference>
<dbReference type="Proteomes" id="UP001445076">
    <property type="component" value="Unassembled WGS sequence"/>
</dbReference>
<dbReference type="InterPro" id="IPR013507">
    <property type="entry name" value="DNA_mismatch_S5_2-like"/>
</dbReference>
<keyword evidence="2" id="KW-0227">DNA damage</keyword>
<evidence type="ECO:0000259" key="4">
    <source>
        <dbReference type="SMART" id="SM01340"/>
    </source>
</evidence>
<dbReference type="PANTHER" id="PTHR10073">
    <property type="entry name" value="DNA MISMATCH REPAIR PROTEIN MLH, PMS, MUTL"/>
    <property type="match status" value="1"/>
</dbReference>
<evidence type="ECO:0000256" key="1">
    <source>
        <dbReference type="ARBA" id="ARBA00006082"/>
    </source>
</evidence>
<feature type="compositionally biased region" description="Polar residues" evidence="3">
    <location>
        <begin position="409"/>
        <end position="422"/>
    </location>
</feature>
<feature type="compositionally biased region" description="Low complexity" evidence="3">
    <location>
        <begin position="389"/>
        <end position="408"/>
    </location>
</feature>
<feature type="region of interest" description="Disordered" evidence="3">
    <location>
        <begin position="387"/>
        <end position="422"/>
    </location>
</feature>
<feature type="non-terminal residue" evidence="5">
    <location>
        <position position="799"/>
    </location>
</feature>
<name>A0AAW0XPN4_CHEQU</name>
<dbReference type="GO" id="GO:0016887">
    <property type="term" value="F:ATP hydrolysis activity"/>
    <property type="evidence" value="ECO:0007669"/>
    <property type="project" value="InterPro"/>
</dbReference>
<gene>
    <name evidence="5" type="ORF">OTU49_002338</name>
</gene>
<comment type="similarity">
    <text evidence="1">Belongs to the DNA mismatch repair MutL/HexB family.</text>
</comment>
<dbReference type="Pfam" id="PF01119">
    <property type="entry name" value="DNA_mis_repair"/>
    <property type="match status" value="1"/>
</dbReference>
<dbReference type="NCBIfam" id="TIGR00585">
    <property type="entry name" value="mutl"/>
    <property type="match status" value="1"/>
</dbReference>
<evidence type="ECO:0000256" key="2">
    <source>
        <dbReference type="ARBA" id="ARBA00022763"/>
    </source>
</evidence>
<dbReference type="InterPro" id="IPR020568">
    <property type="entry name" value="Ribosomal_Su5_D2-typ_SF"/>
</dbReference>
<dbReference type="InterPro" id="IPR036890">
    <property type="entry name" value="HATPase_C_sf"/>
</dbReference>
<proteinExistence type="inferred from homology"/>
<dbReference type="CDD" id="cd16926">
    <property type="entry name" value="HATPase_MutL-MLH-PMS-like"/>
    <property type="match status" value="1"/>
</dbReference>
<keyword evidence="6" id="KW-1185">Reference proteome</keyword>
<protein>
    <recommendedName>
        <fullName evidence="4">DNA mismatch repair protein S5 domain-containing protein</fullName>
    </recommendedName>
</protein>
<dbReference type="InterPro" id="IPR038973">
    <property type="entry name" value="MutL/Mlh/Pms-like"/>
</dbReference>
<dbReference type="AlphaFoldDB" id="A0AAW0XPN4"/>
<dbReference type="SMART" id="SM01340">
    <property type="entry name" value="DNA_mis_repair"/>
    <property type="match status" value="1"/>
</dbReference>
<dbReference type="SUPFAM" id="SSF55874">
    <property type="entry name" value="ATPase domain of HSP90 chaperone/DNA topoisomerase II/histidine kinase"/>
    <property type="match status" value="1"/>
</dbReference>
<dbReference type="FunFam" id="3.30.230.10:FF:000032">
    <property type="entry name" value="mismatch repair endonuclease PMS2 isoform X2"/>
    <property type="match status" value="1"/>
</dbReference>
<dbReference type="FunFam" id="3.30.565.10:FF:000014">
    <property type="entry name" value="Mismatch repair endonuclease pms1, putative"/>
    <property type="match status" value="1"/>
</dbReference>
<feature type="domain" description="DNA mismatch repair protein S5" evidence="4">
    <location>
        <begin position="237"/>
        <end position="377"/>
    </location>
</feature>
<accession>A0AAW0XPN4</accession>
<dbReference type="Pfam" id="PF13589">
    <property type="entry name" value="HATPase_c_3"/>
    <property type="match status" value="1"/>
</dbReference>
<dbReference type="GO" id="GO:0005524">
    <property type="term" value="F:ATP binding"/>
    <property type="evidence" value="ECO:0007669"/>
    <property type="project" value="InterPro"/>
</dbReference>
<organism evidence="5 6">
    <name type="scientific">Cherax quadricarinatus</name>
    <name type="common">Australian red claw crayfish</name>
    <dbReference type="NCBI Taxonomy" id="27406"/>
    <lineage>
        <taxon>Eukaryota</taxon>
        <taxon>Metazoa</taxon>
        <taxon>Ecdysozoa</taxon>
        <taxon>Arthropoda</taxon>
        <taxon>Crustacea</taxon>
        <taxon>Multicrustacea</taxon>
        <taxon>Malacostraca</taxon>
        <taxon>Eumalacostraca</taxon>
        <taxon>Eucarida</taxon>
        <taxon>Decapoda</taxon>
        <taxon>Pleocyemata</taxon>
        <taxon>Astacidea</taxon>
        <taxon>Parastacoidea</taxon>
        <taxon>Parastacidae</taxon>
        <taxon>Cherax</taxon>
    </lineage>
</organism>
<dbReference type="PANTHER" id="PTHR10073:SF52">
    <property type="entry name" value="MISMATCH REPAIR ENDONUCLEASE PMS2"/>
    <property type="match status" value="1"/>
</dbReference>
<dbReference type="EMBL" id="JARKIK010000030">
    <property type="protein sequence ID" value="KAK8741679.1"/>
    <property type="molecule type" value="Genomic_DNA"/>
</dbReference>
<dbReference type="Gene3D" id="3.30.230.10">
    <property type="match status" value="1"/>
</dbReference>
<evidence type="ECO:0000313" key="5">
    <source>
        <dbReference type="EMBL" id="KAK8741679.1"/>
    </source>
</evidence>
<dbReference type="InterPro" id="IPR002099">
    <property type="entry name" value="MutL/Mlh/PMS"/>
</dbReference>
<reference evidence="5 6" key="1">
    <citation type="journal article" date="2024" name="BMC Genomics">
        <title>Genome assembly of redclaw crayfish (Cherax quadricarinatus) provides insights into its immune adaptation and hypoxia tolerance.</title>
        <authorList>
            <person name="Liu Z."/>
            <person name="Zheng J."/>
            <person name="Li H."/>
            <person name="Fang K."/>
            <person name="Wang S."/>
            <person name="He J."/>
            <person name="Zhou D."/>
            <person name="Weng S."/>
            <person name="Chi M."/>
            <person name="Gu Z."/>
            <person name="He J."/>
            <person name="Li F."/>
            <person name="Wang M."/>
        </authorList>
    </citation>
    <scope>NUCLEOTIDE SEQUENCE [LARGE SCALE GENOMIC DNA]</scope>
    <source>
        <strain evidence="5">ZL_2023a</strain>
    </source>
</reference>
<dbReference type="GO" id="GO:0032389">
    <property type="term" value="C:MutLalpha complex"/>
    <property type="evidence" value="ECO:0007669"/>
    <property type="project" value="TreeGrafter"/>
</dbReference>
<evidence type="ECO:0000256" key="3">
    <source>
        <dbReference type="SAM" id="MobiDB-lite"/>
    </source>
</evidence>
<dbReference type="CDD" id="cd03484">
    <property type="entry name" value="MutL_Trans_hPMS_2_like"/>
    <property type="match status" value="1"/>
</dbReference>
<dbReference type="InterPro" id="IPR014762">
    <property type="entry name" value="DNA_mismatch_repair_CS"/>
</dbReference>
<dbReference type="SUPFAM" id="SSF54211">
    <property type="entry name" value="Ribosomal protein S5 domain 2-like"/>
    <property type="match status" value="1"/>
</dbReference>
<feature type="region of interest" description="Disordered" evidence="3">
    <location>
        <begin position="779"/>
        <end position="799"/>
    </location>
</feature>
<dbReference type="PROSITE" id="PS00058">
    <property type="entry name" value="DNA_MISMATCH_REPAIR_1"/>
    <property type="match status" value="1"/>
</dbReference>
<dbReference type="InterPro" id="IPR014721">
    <property type="entry name" value="Ribsml_uS5_D2-typ_fold_subgr"/>
</dbReference>
<dbReference type="GO" id="GO:0030983">
    <property type="term" value="F:mismatched DNA binding"/>
    <property type="evidence" value="ECO:0007669"/>
    <property type="project" value="InterPro"/>
</dbReference>
<comment type="caution">
    <text evidence="5">The sequence shown here is derived from an EMBL/GenBank/DDBJ whole genome shotgun (WGS) entry which is preliminary data.</text>
</comment>
<evidence type="ECO:0000313" key="6">
    <source>
        <dbReference type="Proteomes" id="UP001445076"/>
    </source>
</evidence>